<evidence type="ECO:0000256" key="3">
    <source>
        <dbReference type="SAM" id="SignalP"/>
    </source>
</evidence>
<organism evidence="4 5">
    <name type="scientific">Paenibacillus chungangensis</name>
    <dbReference type="NCBI Taxonomy" id="696535"/>
    <lineage>
        <taxon>Bacteria</taxon>
        <taxon>Bacillati</taxon>
        <taxon>Bacillota</taxon>
        <taxon>Bacilli</taxon>
        <taxon>Bacillales</taxon>
        <taxon>Paenibacillaceae</taxon>
        <taxon>Paenibacillus</taxon>
    </lineage>
</organism>
<reference evidence="5" key="1">
    <citation type="journal article" date="2019" name="Int. J. Syst. Evol. Microbiol.">
        <title>The Global Catalogue of Microorganisms (GCM) 10K type strain sequencing project: providing services to taxonomists for standard genome sequencing and annotation.</title>
        <authorList>
            <consortium name="The Broad Institute Genomics Platform"/>
            <consortium name="The Broad Institute Genome Sequencing Center for Infectious Disease"/>
            <person name="Wu L."/>
            <person name="Ma J."/>
        </authorList>
    </citation>
    <scope>NUCLEOTIDE SEQUENCE [LARGE SCALE GENOMIC DNA]</scope>
    <source>
        <strain evidence="5">CCUG 59129</strain>
    </source>
</reference>
<evidence type="ECO:0000256" key="2">
    <source>
        <dbReference type="SAM" id="MobiDB-lite"/>
    </source>
</evidence>
<gene>
    <name evidence="4" type="ORF">ACFQ2I_16315</name>
</gene>
<sequence>MTGKRSIVTLATAFALAAMLSYSSPAAHAEQSEVPAAPAVEQDAAQKRNESAGHGAKQQPNGSAGQGKQTQQNGGSGEQQPKSGLTRAEFEAYRLQKLREAAAYFGIETEGKNAEQLKKELQAAKEANKEKWEAFKAENRAKHEEYLRKMAESQGIETEGKTAEQLKQELMERHGVKDIRKFMNK</sequence>
<dbReference type="InterPro" id="IPR006311">
    <property type="entry name" value="TAT_signal"/>
</dbReference>
<feature type="compositionally biased region" description="Polar residues" evidence="2">
    <location>
        <begin position="58"/>
        <end position="83"/>
    </location>
</feature>
<feature type="signal peptide" evidence="3">
    <location>
        <begin position="1"/>
        <end position="29"/>
    </location>
</feature>
<dbReference type="PROSITE" id="PS51318">
    <property type="entry name" value="TAT"/>
    <property type="match status" value="1"/>
</dbReference>
<keyword evidence="3" id="KW-0732">Signal</keyword>
<evidence type="ECO:0000313" key="4">
    <source>
        <dbReference type="EMBL" id="MFD0960956.1"/>
    </source>
</evidence>
<keyword evidence="5" id="KW-1185">Reference proteome</keyword>
<evidence type="ECO:0008006" key="6">
    <source>
        <dbReference type="Google" id="ProtNLM"/>
    </source>
</evidence>
<evidence type="ECO:0000313" key="5">
    <source>
        <dbReference type="Proteomes" id="UP001596989"/>
    </source>
</evidence>
<proteinExistence type="predicted"/>
<accession>A0ABW3HTU7</accession>
<evidence type="ECO:0000256" key="1">
    <source>
        <dbReference type="SAM" id="Coils"/>
    </source>
</evidence>
<dbReference type="Proteomes" id="UP001596989">
    <property type="component" value="Unassembled WGS sequence"/>
</dbReference>
<protein>
    <recommendedName>
        <fullName evidence="6">DUF2680 domain-containing protein</fullName>
    </recommendedName>
</protein>
<feature type="coiled-coil region" evidence="1">
    <location>
        <begin position="107"/>
        <end position="134"/>
    </location>
</feature>
<dbReference type="EMBL" id="JBHTJZ010000024">
    <property type="protein sequence ID" value="MFD0960956.1"/>
    <property type="molecule type" value="Genomic_DNA"/>
</dbReference>
<comment type="caution">
    <text evidence="4">The sequence shown here is derived from an EMBL/GenBank/DDBJ whole genome shotgun (WGS) entry which is preliminary data.</text>
</comment>
<keyword evidence="1" id="KW-0175">Coiled coil</keyword>
<feature type="chain" id="PRO_5045693536" description="DUF2680 domain-containing protein" evidence="3">
    <location>
        <begin position="30"/>
        <end position="185"/>
    </location>
</feature>
<name>A0ABW3HTU7_9BACL</name>
<feature type="region of interest" description="Disordered" evidence="2">
    <location>
        <begin position="24"/>
        <end position="88"/>
    </location>
</feature>
<dbReference type="RefSeq" id="WP_377565961.1">
    <property type="nucleotide sequence ID" value="NZ_JBHTJZ010000024.1"/>
</dbReference>